<protein>
    <submittedName>
        <fullName evidence="1">Uncharacterized protein</fullName>
    </submittedName>
</protein>
<dbReference type="Pfam" id="PF13814">
    <property type="entry name" value="Replic_Relax"/>
    <property type="match status" value="1"/>
</dbReference>
<dbReference type="RefSeq" id="WP_054537172.1">
    <property type="nucleotide sequence ID" value="NZ_LGKP01000040.1"/>
</dbReference>
<evidence type="ECO:0000313" key="1">
    <source>
        <dbReference type="EMBL" id="KPL80282.1"/>
    </source>
</evidence>
<gene>
    <name evidence="1" type="ORF">SE18_24855</name>
</gene>
<name>A0A0N8GP96_9CHLR</name>
<dbReference type="AlphaFoldDB" id="A0A0N8GP96"/>
<reference evidence="1 2" key="1">
    <citation type="submission" date="2015-07" db="EMBL/GenBank/DDBJ databases">
        <title>Whole genome sequence of Herpetosiphon geysericola DSM 7119.</title>
        <authorList>
            <person name="Hemp J."/>
            <person name="Ward L.M."/>
            <person name="Pace L.A."/>
            <person name="Fischer W.W."/>
        </authorList>
    </citation>
    <scope>NUCLEOTIDE SEQUENCE [LARGE SCALE GENOMIC DNA]</scope>
    <source>
        <strain evidence="1 2">DSM 7119</strain>
    </source>
</reference>
<dbReference type="InterPro" id="IPR036388">
    <property type="entry name" value="WH-like_DNA-bd_sf"/>
</dbReference>
<evidence type="ECO:0000313" key="2">
    <source>
        <dbReference type="Proteomes" id="UP000050277"/>
    </source>
</evidence>
<dbReference type="InterPro" id="IPR025855">
    <property type="entry name" value="Replic_Relax"/>
</dbReference>
<keyword evidence="2" id="KW-1185">Reference proteome</keyword>
<dbReference type="SUPFAM" id="SSF46785">
    <property type="entry name" value="Winged helix' DNA-binding domain"/>
    <property type="match status" value="1"/>
</dbReference>
<sequence>MTIHTPVGLNPIEMHVLVLIARLGRLLSRHLRTAWGHPFTVTIQTVNRTLAKLVDAKLLTYCEHFQSHGYDPRGAIGWTRHGRLYSLTPLGWEIVKQAFPLLEEGSERLAPTMFNPQHQAEHQIEYAEVITSLIQSLPYVPGIVGMSSYIEMDLGPTARPRADGIIVVRRWADATLPDCERSSLYPWLGLGQQPGQIDQLYAIEIDRGTEELSIITGKANSYRELYRSRYWEGRYSWPLIAFTVPNERRKRAVLDAWEIGWPGSQLLIATIDDVRESGVLAPIWTTQYTKQGQRIQQPHRFFRGGWFEKVLA</sequence>
<proteinExistence type="predicted"/>
<dbReference type="Gene3D" id="1.10.10.10">
    <property type="entry name" value="Winged helix-like DNA-binding domain superfamily/Winged helix DNA-binding domain"/>
    <property type="match status" value="1"/>
</dbReference>
<dbReference type="InterPro" id="IPR036390">
    <property type="entry name" value="WH_DNA-bd_sf"/>
</dbReference>
<dbReference type="EMBL" id="LGKP01000040">
    <property type="protein sequence ID" value="KPL80282.1"/>
    <property type="molecule type" value="Genomic_DNA"/>
</dbReference>
<dbReference type="Proteomes" id="UP000050277">
    <property type="component" value="Unassembled WGS sequence"/>
</dbReference>
<accession>A0A0N8GP96</accession>
<organism evidence="1 2">
    <name type="scientific">Herpetosiphon geysericola</name>
    <dbReference type="NCBI Taxonomy" id="70996"/>
    <lineage>
        <taxon>Bacteria</taxon>
        <taxon>Bacillati</taxon>
        <taxon>Chloroflexota</taxon>
        <taxon>Chloroflexia</taxon>
        <taxon>Herpetosiphonales</taxon>
        <taxon>Herpetosiphonaceae</taxon>
        <taxon>Herpetosiphon</taxon>
    </lineage>
</organism>
<dbReference type="OrthoDB" id="2562278at2"/>
<comment type="caution">
    <text evidence="1">The sequence shown here is derived from an EMBL/GenBank/DDBJ whole genome shotgun (WGS) entry which is preliminary data.</text>
</comment>